<proteinExistence type="inferred from homology"/>
<dbReference type="RefSeq" id="WP_045680391.1">
    <property type="nucleotide sequence ID" value="NZ_CP010803.1"/>
</dbReference>
<dbReference type="SUPFAM" id="SSF53681">
    <property type="entry name" value="Aspartate/glutamate racemase"/>
    <property type="match status" value="2"/>
</dbReference>
<dbReference type="InterPro" id="IPR001920">
    <property type="entry name" value="Asp/Glu_race"/>
</dbReference>
<dbReference type="Gene3D" id="3.40.50.1860">
    <property type="match status" value="2"/>
</dbReference>
<dbReference type="PANTHER" id="PTHR21198">
    <property type="entry name" value="GLUTAMATE RACEMASE"/>
    <property type="match status" value="1"/>
</dbReference>
<dbReference type="InterPro" id="IPR033134">
    <property type="entry name" value="Asp/Glu_racemase_AS_2"/>
</dbReference>
<dbReference type="InterPro" id="IPR018187">
    <property type="entry name" value="Asp/Glu_racemase_AS_1"/>
</dbReference>
<organism evidence="3 4">
    <name type="scientific">Martelella endophytica</name>
    <dbReference type="NCBI Taxonomy" id="1486262"/>
    <lineage>
        <taxon>Bacteria</taxon>
        <taxon>Pseudomonadati</taxon>
        <taxon>Pseudomonadota</taxon>
        <taxon>Alphaproteobacteria</taxon>
        <taxon>Hyphomicrobiales</taxon>
        <taxon>Aurantimonadaceae</taxon>
        <taxon>Martelella</taxon>
    </lineage>
</organism>
<gene>
    <name evidence="3" type="ORF">TM49_08050</name>
</gene>
<name>A0A0D5LN39_MAREN</name>
<dbReference type="GO" id="GO:0047661">
    <property type="term" value="F:amino-acid racemase activity"/>
    <property type="evidence" value="ECO:0007669"/>
    <property type="project" value="InterPro"/>
</dbReference>
<reference evidence="3 4" key="1">
    <citation type="journal article" date="2015" name="Genome Announc.">
        <title>Complete genome sequence of Martelella endophytica YC6887, which has antifungal activity associated with a halophyte.</title>
        <authorList>
            <person name="Khan A."/>
            <person name="Khan H."/>
            <person name="Chung E.J."/>
            <person name="Hossain M.T."/>
            <person name="Chung Y.R."/>
        </authorList>
    </citation>
    <scope>NUCLEOTIDE SEQUENCE [LARGE SCALE GENOMIC DNA]</scope>
    <source>
        <strain evidence="3">YC6887</strain>
    </source>
</reference>
<keyword evidence="4" id="KW-1185">Reference proteome</keyword>
<sequence length="247" mass="27371">MKRIGLIGGMSWESTAVYYRHINEEVRRRMGDGLASADLCLRSVNFAEIVALQKAGRWDLAAEHLIAVARELEACGCAMVLICTNTMHILAEDVQAAISIPLIHIADVTGRAVQQAGMHRPLLMATRYTMEKPFYVDFLRAHFALEPIVPAEADRQTVHDVIFDEICCGVISPASHDRYVEIVAKARREGADCVIFGCTEIGLLIAPEDFDFPTFDSTLLHAEAAVQFSLEEDLSAEGKESRRLAMH</sequence>
<keyword evidence="2" id="KW-0413">Isomerase</keyword>
<evidence type="ECO:0000313" key="4">
    <source>
        <dbReference type="Proteomes" id="UP000032611"/>
    </source>
</evidence>
<dbReference type="PATRIC" id="fig|1486262.3.peg.1662"/>
<dbReference type="PROSITE" id="PS00923">
    <property type="entry name" value="ASP_GLU_RACEMASE_1"/>
    <property type="match status" value="1"/>
</dbReference>
<dbReference type="Pfam" id="PF01177">
    <property type="entry name" value="Asp_Glu_race"/>
    <property type="match status" value="1"/>
</dbReference>
<evidence type="ECO:0000256" key="2">
    <source>
        <dbReference type="ARBA" id="ARBA00023235"/>
    </source>
</evidence>
<dbReference type="AlphaFoldDB" id="A0A0D5LN39"/>
<dbReference type="NCBIfam" id="TIGR00035">
    <property type="entry name" value="asp_race"/>
    <property type="match status" value="1"/>
</dbReference>
<dbReference type="STRING" id="1486262.TM49_08050"/>
<comment type="similarity">
    <text evidence="1">Belongs to the aspartate/glutamate racemases family.</text>
</comment>
<dbReference type="PROSITE" id="PS00924">
    <property type="entry name" value="ASP_GLU_RACEMASE_2"/>
    <property type="match status" value="1"/>
</dbReference>
<accession>A0A0D5LN39</accession>
<protein>
    <submittedName>
        <fullName evidence="3">Aspartate racemase</fullName>
    </submittedName>
</protein>
<evidence type="ECO:0000313" key="3">
    <source>
        <dbReference type="EMBL" id="AJY45639.1"/>
    </source>
</evidence>
<dbReference type="PANTHER" id="PTHR21198:SF7">
    <property type="entry name" value="ASPARTATE-GLUTAMATE RACEMASE FAMILY"/>
    <property type="match status" value="1"/>
</dbReference>
<dbReference type="KEGG" id="mey:TM49_08050"/>
<dbReference type="OrthoDB" id="9803739at2"/>
<dbReference type="EMBL" id="CP010803">
    <property type="protein sequence ID" value="AJY45639.1"/>
    <property type="molecule type" value="Genomic_DNA"/>
</dbReference>
<dbReference type="Proteomes" id="UP000032611">
    <property type="component" value="Chromosome"/>
</dbReference>
<evidence type="ECO:0000256" key="1">
    <source>
        <dbReference type="ARBA" id="ARBA00007847"/>
    </source>
</evidence>
<dbReference type="HOGENOM" id="CLU_055360_1_0_5"/>
<dbReference type="InterPro" id="IPR004380">
    <property type="entry name" value="Asp_race"/>
</dbReference>
<dbReference type="InterPro" id="IPR015942">
    <property type="entry name" value="Asp/Glu/hydantoin_racemase"/>
</dbReference>